<dbReference type="Gene3D" id="2.40.50.140">
    <property type="entry name" value="Nucleic acid-binding proteins"/>
    <property type="match status" value="1"/>
</dbReference>
<dbReference type="InterPro" id="IPR012340">
    <property type="entry name" value="NA-bd_OB-fold"/>
</dbReference>
<keyword evidence="6" id="KW-0506">mRNA capping</keyword>
<dbReference type="Pfam" id="PF03291">
    <property type="entry name" value="mRNA_G-N7_MeTrfase"/>
    <property type="match status" value="1"/>
</dbReference>
<evidence type="ECO:0000259" key="9">
    <source>
        <dbReference type="PROSITE" id="PS51562"/>
    </source>
</evidence>
<evidence type="ECO:0000256" key="3">
    <source>
        <dbReference type="ARBA" id="ARBA00022679"/>
    </source>
</evidence>
<dbReference type="PANTHER" id="PTHR12189">
    <property type="entry name" value="MRNA GUANINE-7- METHYLTRANSFERASE"/>
    <property type="match status" value="1"/>
</dbReference>
<dbReference type="GO" id="GO:0003723">
    <property type="term" value="F:RNA binding"/>
    <property type="evidence" value="ECO:0007669"/>
    <property type="project" value="UniProtKB-KW"/>
</dbReference>
<dbReference type="SUPFAM" id="SSF50249">
    <property type="entry name" value="Nucleic acid-binding proteins"/>
    <property type="match status" value="1"/>
</dbReference>
<dbReference type="CDD" id="cd02440">
    <property type="entry name" value="AdoMet_MTases"/>
    <property type="match status" value="1"/>
</dbReference>
<keyword evidence="6" id="KW-0507">mRNA processing</keyword>
<proteinExistence type="predicted"/>
<evidence type="ECO:0000256" key="6">
    <source>
        <dbReference type="ARBA" id="ARBA00023042"/>
    </source>
</evidence>
<dbReference type="InterPro" id="IPR029063">
    <property type="entry name" value="SAM-dependent_MTases_sf"/>
</dbReference>
<keyword evidence="2" id="KW-0489">Methyltransferase</keyword>
<evidence type="ECO:0000313" key="10">
    <source>
        <dbReference type="EMBL" id="CAE0816470.1"/>
    </source>
</evidence>
<dbReference type="InterPro" id="IPR013846">
    <property type="entry name" value="mRNA_cap_enzyme_C"/>
</dbReference>
<evidence type="ECO:0000256" key="7">
    <source>
        <dbReference type="ARBA" id="ARBA00044712"/>
    </source>
</evidence>
<feature type="compositionally biased region" description="Polar residues" evidence="8">
    <location>
        <begin position="658"/>
        <end position="667"/>
    </location>
</feature>
<dbReference type="Pfam" id="PF03919">
    <property type="entry name" value="mRNA_cap_C"/>
    <property type="match status" value="1"/>
</dbReference>
<dbReference type="SUPFAM" id="SSF53335">
    <property type="entry name" value="S-adenosyl-L-methionine-dependent methyltransferases"/>
    <property type="match status" value="1"/>
</dbReference>
<evidence type="ECO:0000256" key="1">
    <source>
        <dbReference type="ARBA" id="ARBA00011926"/>
    </source>
</evidence>
<name>A0A7S4FVE9_9EUGL</name>
<dbReference type="PROSITE" id="PS51562">
    <property type="entry name" value="RNA_CAP0_MT"/>
    <property type="match status" value="1"/>
</dbReference>
<dbReference type="PANTHER" id="PTHR12189:SF2">
    <property type="entry name" value="MRNA CAP GUANINE-N7 METHYLTRANSFERASE"/>
    <property type="match status" value="1"/>
</dbReference>
<evidence type="ECO:0000256" key="5">
    <source>
        <dbReference type="ARBA" id="ARBA00022884"/>
    </source>
</evidence>
<feature type="region of interest" description="Disordered" evidence="8">
    <location>
        <begin position="637"/>
        <end position="683"/>
    </location>
</feature>
<evidence type="ECO:0000256" key="8">
    <source>
        <dbReference type="SAM" id="MobiDB-lite"/>
    </source>
</evidence>
<dbReference type="Gene3D" id="3.40.50.150">
    <property type="entry name" value="Vaccinia Virus protein VP39"/>
    <property type="match status" value="1"/>
</dbReference>
<dbReference type="AlphaFoldDB" id="A0A7S4FVE9"/>
<dbReference type="SUPFAM" id="SSF56091">
    <property type="entry name" value="DNA ligase/mRNA capping enzyme, catalytic domain"/>
    <property type="match status" value="1"/>
</dbReference>
<dbReference type="Gene3D" id="3.30.470.30">
    <property type="entry name" value="DNA ligase/mRNA capping enzyme"/>
    <property type="match status" value="1"/>
</dbReference>
<comment type="catalytic activity">
    <reaction evidence="7">
        <text>a 5'-end (5'-triphosphoguanosine)-ribonucleoside in mRNA + S-adenosyl-L-methionine = a 5'-end (N(7)-methyl 5'-triphosphoguanosine)-ribonucleoside in mRNA + S-adenosyl-L-homocysteine</text>
        <dbReference type="Rhea" id="RHEA:67008"/>
        <dbReference type="Rhea" id="RHEA-COMP:17166"/>
        <dbReference type="Rhea" id="RHEA-COMP:17167"/>
        <dbReference type="ChEBI" id="CHEBI:57856"/>
        <dbReference type="ChEBI" id="CHEBI:59789"/>
        <dbReference type="ChEBI" id="CHEBI:156461"/>
        <dbReference type="ChEBI" id="CHEBI:167617"/>
        <dbReference type="EC" id="2.1.1.56"/>
    </reaction>
</comment>
<dbReference type="InterPro" id="IPR039753">
    <property type="entry name" value="RG7MT1"/>
</dbReference>
<feature type="compositionally biased region" description="Low complexity" evidence="8">
    <location>
        <begin position="637"/>
        <end position="648"/>
    </location>
</feature>
<gene>
    <name evidence="10" type="ORF">EGYM00163_LOCUS27631</name>
</gene>
<evidence type="ECO:0000256" key="4">
    <source>
        <dbReference type="ARBA" id="ARBA00022691"/>
    </source>
</evidence>
<sequence>MEDIATKHPDRFVKVTSAWVRDVLNKRDAHNARDYTQAHAVLQEMKTSRYGTLDDPYFRELIRDHVALKFPKRDRDNYRLDMFPGPMANQMGKKDLRTLKDNEYWVTEKSDGCRLMFLAMRVPKFPRWCRVVETPEAKQYVPLDLITSAVLEDARAKRIPATKIEMEGRSYTVDLATQLATPCGGGASEAPVRLSLKCGFTFGYVFDRTYEMYLCTDEFPIPYGDTVEDELKGGRQHFELSHTFCAIFDGEYLYSHALQRVNYSIYDIVGIAYPQKDNSIGYLNFFDQPMSERLRAIRKYVVEPHHLYLKHYELPPPASMYFIAKHFYRKADLRRVISSIHKDSNGEYMYEDPELGQERGGKSLNDGLVFTPEDARLYNFRPGGAKRLLKWKWPEKLSVDFKVDPRDIKKTPMEFDFMYTVRRQTAQDALYKRAPLLNSKNLDVPLHKSSICECVFDAARAMWDVLTVRTDKTSGNGFPAVSSTLENIVTNLSIGELAGGLLLDQVDPAPALMRVAPSAEAHFKVDKGRDNKLSLQTYVQLPGKTPWAQPQIFWQPYVTVSDCFGYGYNDCDDDVDFGNSALVEHLSANMDSELFVRARFHVDRGRWEIFSGTGEKEKCSSAQLLSVLEDMAHQATQTTATPTLGPGLAQAPKRPWVQSGSVSSELQAPSDPTAKRRKLPSRNRQQAVFVPVMEQEAPAPAQEAAGGEDIEQHQQAVAEHYDRITEQAQQEDEGDRSALRRYNNWVKVTLISDTVFAGADVLDLCCGRGGDLGKWKKAHAKKVVGMDISPGAVKEAHRRWEESFQECFKGTFVCCDCFGPYVEQKLASCKPPAGFQVVCSQFAIHYAFKSEQSVKQLLYNVSSNLKPGGLFIGTTVDEKQLAERLQRATVNAAGNTEFGNSRYKVEFLAGHVGADRVMDAKKIYSLEYNFTLYGSVENCAEYVIRWGNFVRLAKEFGLNLDYNRDQWSNFAQFYEHYSRMKEHGAAYNRMCPELDDDEWEAATIYRTFVFRKK</sequence>
<dbReference type="InterPro" id="IPR004971">
    <property type="entry name" value="mRNA_G-N7_MeTrfase_dom"/>
</dbReference>
<keyword evidence="5" id="KW-0694">RNA-binding</keyword>
<evidence type="ECO:0000256" key="2">
    <source>
        <dbReference type="ARBA" id="ARBA00022603"/>
    </source>
</evidence>
<protein>
    <recommendedName>
        <fullName evidence="1">mRNA (guanine-N(7))-methyltransferase</fullName>
        <ecNumber evidence="1">2.1.1.56</ecNumber>
    </recommendedName>
</protein>
<keyword evidence="3" id="KW-0808">Transferase</keyword>
<organism evidence="10">
    <name type="scientific">Eutreptiella gymnastica</name>
    <dbReference type="NCBI Taxonomy" id="73025"/>
    <lineage>
        <taxon>Eukaryota</taxon>
        <taxon>Discoba</taxon>
        <taxon>Euglenozoa</taxon>
        <taxon>Euglenida</taxon>
        <taxon>Spirocuta</taxon>
        <taxon>Euglenophyceae</taxon>
        <taxon>Eutreptiales</taxon>
        <taxon>Eutreptiaceae</taxon>
        <taxon>Eutreptiella</taxon>
    </lineage>
</organism>
<dbReference type="EC" id="2.1.1.56" evidence="1"/>
<keyword evidence="4" id="KW-0949">S-adenosyl-L-methionine</keyword>
<accession>A0A7S4FVE9</accession>
<feature type="domain" description="MRNA cap 0 methyltransferase" evidence="9">
    <location>
        <begin position="734"/>
        <end position="1013"/>
    </location>
</feature>
<dbReference type="EMBL" id="HBJA01078879">
    <property type="protein sequence ID" value="CAE0816470.1"/>
    <property type="molecule type" value="Transcribed_RNA"/>
</dbReference>
<reference evidence="10" key="1">
    <citation type="submission" date="2021-01" db="EMBL/GenBank/DDBJ databases">
        <authorList>
            <person name="Corre E."/>
            <person name="Pelletier E."/>
            <person name="Niang G."/>
            <person name="Scheremetjew M."/>
            <person name="Finn R."/>
            <person name="Kale V."/>
            <person name="Holt S."/>
            <person name="Cochrane G."/>
            <person name="Meng A."/>
            <person name="Brown T."/>
            <person name="Cohen L."/>
        </authorList>
    </citation>
    <scope>NUCLEOTIDE SEQUENCE</scope>
    <source>
        <strain evidence="10">CCMP1594</strain>
    </source>
</reference>
<dbReference type="GO" id="GO:0004482">
    <property type="term" value="F:mRNA 5'-cap (guanine-N7-)-methyltransferase activity"/>
    <property type="evidence" value="ECO:0007669"/>
    <property type="project" value="UniProtKB-EC"/>
</dbReference>
<dbReference type="GO" id="GO:0005634">
    <property type="term" value="C:nucleus"/>
    <property type="evidence" value="ECO:0007669"/>
    <property type="project" value="TreeGrafter"/>
</dbReference>